<feature type="compositionally biased region" description="Polar residues" evidence="1">
    <location>
        <begin position="1"/>
        <end position="10"/>
    </location>
</feature>
<organism evidence="2 3">
    <name type="scientific">Hymenobacter qilianensis</name>
    <dbReference type="NCBI Taxonomy" id="1385715"/>
    <lineage>
        <taxon>Bacteria</taxon>
        <taxon>Pseudomonadati</taxon>
        <taxon>Bacteroidota</taxon>
        <taxon>Cytophagia</taxon>
        <taxon>Cytophagales</taxon>
        <taxon>Hymenobacteraceae</taxon>
        <taxon>Hymenobacter</taxon>
    </lineage>
</organism>
<dbReference type="AlphaFoldDB" id="A0A7H0GRR6"/>
<evidence type="ECO:0000256" key="1">
    <source>
        <dbReference type="SAM" id="MobiDB-lite"/>
    </source>
</evidence>
<name>A0A7H0GRR6_9BACT</name>
<feature type="region of interest" description="Disordered" evidence="1">
    <location>
        <begin position="1"/>
        <end position="107"/>
    </location>
</feature>
<gene>
    <name evidence="2" type="ORF">H9L05_12635</name>
</gene>
<keyword evidence="3" id="KW-1185">Reference proteome</keyword>
<feature type="compositionally biased region" description="Gly residues" evidence="1">
    <location>
        <begin position="96"/>
        <end position="107"/>
    </location>
</feature>
<evidence type="ECO:0000313" key="2">
    <source>
        <dbReference type="EMBL" id="QNP50982.1"/>
    </source>
</evidence>
<dbReference type="RefSeq" id="WP_187731284.1">
    <property type="nucleotide sequence ID" value="NZ_BMFN01000001.1"/>
</dbReference>
<dbReference type="EMBL" id="CP060784">
    <property type="protein sequence ID" value="QNP50982.1"/>
    <property type="molecule type" value="Genomic_DNA"/>
</dbReference>
<reference evidence="2 3" key="1">
    <citation type="submission" date="2020-08" db="EMBL/GenBank/DDBJ databases">
        <title>Genome sequence of Hymenobacter qilianensis JCM 19763T.</title>
        <authorList>
            <person name="Hyun D.-W."/>
            <person name="Bae J.-W."/>
        </authorList>
    </citation>
    <scope>NUCLEOTIDE SEQUENCE [LARGE SCALE GENOMIC DNA]</scope>
    <source>
        <strain evidence="2 3">JCM 19763</strain>
    </source>
</reference>
<feature type="compositionally biased region" description="Polar residues" evidence="1">
    <location>
        <begin position="19"/>
        <end position="28"/>
    </location>
</feature>
<protein>
    <submittedName>
        <fullName evidence="2">Uncharacterized protein</fullName>
    </submittedName>
</protein>
<evidence type="ECO:0000313" key="3">
    <source>
        <dbReference type="Proteomes" id="UP000516093"/>
    </source>
</evidence>
<proteinExistence type="predicted"/>
<accession>A0A7H0GRR6</accession>
<feature type="compositionally biased region" description="Polar residues" evidence="1">
    <location>
        <begin position="68"/>
        <end position="77"/>
    </location>
</feature>
<sequence length="107" mass="10713">MANDQNQPEQEPTDGRAIQQGTVSQSDQRQPEGRQASGAGRDSLRGLNADDNSGSGGTEGGQEIKGKNVSTSTTYDTPGNAAEGDVGGSTTSSGTGVSGGETGRVNL</sequence>
<dbReference type="KEGG" id="hqi:H9L05_12635"/>
<dbReference type="Proteomes" id="UP000516093">
    <property type="component" value="Chromosome"/>
</dbReference>